<dbReference type="AlphaFoldDB" id="F4WQD4"/>
<evidence type="ECO:0000313" key="2">
    <source>
        <dbReference type="Proteomes" id="UP000007755"/>
    </source>
</evidence>
<dbReference type="EMBL" id="GL888271">
    <property type="protein sequence ID" value="EGI63590.1"/>
    <property type="molecule type" value="Genomic_DNA"/>
</dbReference>
<proteinExistence type="predicted"/>
<dbReference type="InParanoid" id="F4WQD4"/>
<evidence type="ECO:0000313" key="1">
    <source>
        <dbReference type="EMBL" id="EGI63590.1"/>
    </source>
</evidence>
<organism evidence="2">
    <name type="scientific">Acromyrmex echinatior</name>
    <name type="common">Panamanian leafcutter ant</name>
    <name type="synonym">Acromyrmex octospinosus echinatior</name>
    <dbReference type="NCBI Taxonomy" id="103372"/>
    <lineage>
        <taxon>Eukaryota</taxon>
        <taxon>Metazoa</taxon>
        <taxon>Ecdysozoa</taxon>
        <taxon>Arthropoda</taxon>
        <taxon>Hexapoda</taxon>
        <taxon>Insecta</taxon>
        <taxon>Pterygota</taxon>
        <taxon>Neoptera</taxon>
        <taxon>Endopterygota</taxon>
        <taxon>Hymenoptera</taxon>
        <taxon>Apocrita</taxon>
        <taxon>Aculeata</taxon>
        <taxon>Formicoidea</taxon>
        <taxon>Formicidae</taxon>
        <taxon>Myrmicinae</taxon>
        <taxon>Acromyrmex</taxon>
    </lineage>
</organism>
<reference evidence="1" key="1">
    <citation type="submission" date="2011-02" db="EMBL/GenBank/DDBJ databases">
        <title>The genome of the leaf-cutting ant Acromyrmex echinatior suggests key adaptations to social evolution and fungus farming.</title>
        <authorList>
            <person name="Nygaard S."/>
            <person name="Zhang G."/>
        </authorList>
    </citation>
    <scope>NUCLEOTIDE SEQUENCE</scope>
</reference>
<accession>F4WQD4</accession>
<dbReference type="Proteomes" id="UP000007755">
    <property type="component" value="Unassembled WGS sequence"/>
</dbReference>
<keyword evidence="2" id="KW-1185">Reference proteome</keyword>
<sequence length="168" mass="18795">MSRIVGTAATPHPAAGASAAAADPVSILKFRAVAADPASIPKMRCGIITWTFVWEIGGTSSMYRLLHKAPSMRVERELLEQCGQVATLMECFSWLQRCDECIEQLEELCRAKRQRLTIRYRQSARLAGTKLELERRFIHIDGEYASGEYASGNDLLSGERSTRLRVVY</sequence>
<protein>
    <submittedName>
        <fullName evidence="1">Uncharacterized protein</fullName>
    </submittedName>
</protein>
<dbReference type="OrthoDB" id="7698480at2759"/>
<gene>
    <name evidence="1" type="ORF">G5I_08021</name>
</gene>
<name>F4WQD4_ACREC</name>